<dbReference type="PANTHER" id="PTHR23172">
    <property type="entry name" value="AUXILIN/CYCLIN G-ASSOCIATED KINASE-RELATED"/>
    <property type="match status" value="1"/>
</dbReference>
<organism evidence="2 3">
    <name type="scientific">Abrus precatorius</name>
    <name type="common">Indian licorice</name>
    <name type="synonym">Glycine abrus</name>
    <dbReference type="NCBI Taxonomy" id="3816"/>
    <lineage>
        <taxon>Eukaryota</taxon>
        <taxon>Viridiplantae</taxon>
        <taxon>Streptophyta</taxon>
        <taxon>Embryophyta</taxon>
        <taxon>Tracheophyta</taxon>
        <taxon>Spermatophyta</taxon>
        <taxon>Magnoliopsida</taxon>
        <taxon>eudicotyledons</taxon>
        <taxon>Gunneridae</taxon>
        <taxon>Pentapetalae</taxon>
        <taxon>rosids</taxon>
        <taxon>fabids</taxon>
        <taxon>Fabales</taxon>
        <taxon>Fabaceae</taxon>
        <taxon>Papilionoideae</taxon>
        <taxon>50 kb inversion clade</taxon>
        <taxon>NPAAA clade</taxon>
        <taxon>indigoferoid/millettioid clade</taxon>
        <taxon>Abreae</taxon>
        <taxon>Abrus</taxon>
    </lineage>
</organism>
<dbReference type="Gene3D" id="1.10.287.110">
    <property type="entry name" value="DnaJ domain"/>
    <property type="match status" value="1"/>
</dbReference>
<sequence length="463" mass="52300">MDESWRMRMGLTPALPRRRSMEDRSSSRTRRSIFAGASKPESMDPDDFADVFGGPPRSLLVHKFSRSSSFYEEIFRPPEFTSPALAKGRSLPVFRIPAKNEAFYSDIFGSDDDRKSRERSGPQSKAKSKSNSSSVLSSEELSPLRPAIGDDVALSAFVSKLRPINVPCRWNSSTMMSEEHPIKQGRPLFPCNGQPFEIHSEDNEYKENFKSPHLGFSRRVSSPETISLESNSYQSMKVSNDDWELSSPFSAVSGLCQEPEVKSSVHDYILPELVIEQDDDEVMSSYVIEVNSNHREENCGAADIDEAIAWAKEKFQSRNSDEEPSLRNDGNEHTTGIEGRSDAGEYDNEGMGKVKSSKKVQTETEKLDRDIRLWSSGKETDIRLLLSTLHHILWPESGWYAVPLMNLIESSQVKKAYQKARLSLHPDKLQQRGATFLQKYIAEKAFSILQDAWTAFISEDVSF</sequence>
<gene>
    <name evidence="3" type="primary">LOC113852626</name>
</gene>
<proteinExistence type="predicted"/>
<dbReference type="RefSeq" id="XP_027338744.1">
    <property type="nucleotide sequence ID" value="XM_027482943.1"/>
</dbReference>
<feature type="compositionally biased region" description="Low complexity" evidence="1">
    <location>
        <begin position="129"/>
        <end position="141"/>
    </location>
</feature>
<dbReference type="PANTHER" id="PTHR23172:SF69">
    <property type="entry name" value="CHAPERONE DNAJ-DOMAIN SUPERFAMILY PROTEIN"/>
    <property type="match status" value="1"/>
</dbReference>
<reference evidence="2" key="1">
    <citation type="journal article" date="2019" name="Toxins">
        <title>Detection of Abrin-Like and Prepropulchellin-Like Toxin Genes and Transcripts Using Whole Genome Sequencing and Full-Length Transcript Sequencing of Abrus precatorius.</title>
        <authorList>
            <person name="Hovde B.T."/>
            <person name="Daligault H.E."/>
            <person name="Hanschen E.R."/>
            <person name="Kunde Y.A."/>
            <person name="Johnson M.B."/>
            <person name="Starkenburg S.R."/>
            <person name="Johnson S.L."/>
        </authorList>
    </citation>
    <scope>NUCLEOTIDE SEQUENCE [LARGE SCALE GENOMIC DNA]</scope>
</reference>
<dbReference type="KEGG" id="aprc:113852626"/>
<feature type="region of interest" description="Disordered" evidence="1">
    <location>
        <begin position="315"/>
        <end position="361"/>
    </location>
</feature>
<dbReference type="SUPFAM" id="SSF46565">
    <property type="entry name" value="Chaperone J-domain"/>
    <property type="match status" value="1"/>
</dbReference>
<dbReference type="GeneID" id="113852626"/>
<dbReference type="InterPro" id="IPR001623">
    <property type="entry name" value="DnaJ_domain"/>
</dbReference>
<dbReference type="CDD" id="cd06257">
    <property type="entry name" value="DnaJ"/>
    <property type="match status" value="1"/>
</dbReference>
<accession>A0A8B8K656</accession>
<dbReference type="GO" id="GO:0072318">
    <property type="term" value="P:clathrin coat disassembly"/>
    <property type="evidence" value="ECO:0007669"/>
    <property type="project" value="TreeGrafter"/>
</dbReference>
<dbReference type="Proteomes" id="UP000694853">
    <property type="component" value="Unplaced"/>
</dbReference>
<feature type="compositionally biased region" description="Basic and acidic residues" evidence="1">
    <location>
        <begin position="315"/>
        <end position="332"/>
    </location>
</feature>
<feature type="region of interest" description="Disordered" evidence="1">
    <location>
        <begin position="107"/>
        <end position="141"/>
    </location>
</feature>
<dbReference type="AlphaFoldDB" id="A0A8B8K656"/>
<dbReference type="GO" id="GO:0031982">
    <property type="term" value="C:vesicle"/>
    <property type="evidence" value="ECO:0007669"/>
    <property type="project" value="TreeGrafter"/>
</dbReference>
<dbReference type="FunFam" id="1.10.287.110:FF:000043">
    <property type="entry name" value="J-domain protein required for chloroplast accumulation response 1"/>
    <property type="match status" value="1"/>
</dbReference>
<dbReference type="GO" id="GO:0005737">
    <property type="term" value="C:cytoplasm"/>
    <property type="evidence" value="ECO:0007669"/>
    <property type="project" value="TreeGrafter"/>
</dbReference>
<dbReference type="InterPro" id="IPR036869">
    <property type="entry name" value="J_dom_sf"/>
</dbReference>
<dbReference type="GO" id="GO:0030276">
    <property type="term" value="F:clathrin binding"/>
    <property type="evidence" value="ECO:0007669"/>
    <property type="project" value="TreeGrafter"/>
</dbReference>
<evidence type="ECO:0000256" key="1">
    <source>
        <dbReference type="SAM" id="MobiDB-lite"/>
    </source>
</evidence>
<evidence type="ECO:0000313" key="3">
    <source>
        <dbReference type="RefSeq" id="XP_027338744.1"/>
    </source>
</evidence>
<feature type="compositionally biased region" description="Basic and acidic residues" evidence="1">
    <location>
        <begin position="111"/>
        <end position="120"/>
    </location>
</feature>
<reference evidence="3" key="2">
    <citation type="submission" date="2025-08" db="UniProtKB">
        <authorList>
            <consortium name="RefSeq"/>
        </authorList>
    </citation>
    <scope>IDENTIFICATION</scope>
    <source>
        <tissue evidence="3">Young leaves</tissue>
    </source>
</reference>
<dbReference type="GO" id="GO:0072583">
    <property type="term" value="P:clathrin-dependent endocytosis"/>
    <property type="evidence" value="ECO:0007669"/>
    <property type="project" value="TreeGrafter"/>
</dbReference>
<evidence type="ECO:0000313" key="2">
    <source>
        <dbReference type="Proteomes" id="UP000694853"/>
    </source>
</evidence>
<keyword evidence="2" id="KW-1185">Reference proteome</keyword>
<name>A0A8B8K656_ABRPR</name>
<feature type="region of interest" description="Disordered" evidence="1">
    <location>
        <begin position="1"/>
        <end position="50"/>
    </location>
</feature>
<protein>
    <submittedName>
        <fullName evidence="3">Uncharacterized protein LOC113852626</fullName>
    </submittedName>
</protein>
<dbReference type="OrthoDB" id="1717591at2759"/>